<evidence type="ECO:0000256" key="5">
    <source>
        <dbReference type="ARBA" id="ARBA00022989"/>
    </source>
</evidence>
<dbReference type="GO" id="GO:0046872">
    <property type="term" value="F:metal ion binding"/>
    <property type="evidence" value="ECO:0007669"/>
    <property type="project" value="UniProtKB-KW"/>
</dbReference>
<keyword evidence="12" id="KW-0223">Dioxygenase</keyword>
<dbReference type="GO" id="GO:0051213">
    <property type="term" value="F:dioxygenase activity"/>
    <property type="evidence" value="ECO:0007669"/>
    <property type="project" value="UniProtKB-KW"/>
</dbReference>
<dbReference type="RefSeq" id="WP_272737193.1">
    <property type="nucleotide sequence ID" value="NZ_CP116942.1"/>
</dbReference>
<dbReference type="GO" id="GO:0005737">
    <property type="term" value="C:cytoplasm"/>
    <property type="evidence" value="ECO:0007669"/>
    <property type="project" value="TreeGrafter"/>
</dbReference>
<keyword evidence="6" id="KW-0560">Oxidoreductase</keyword>
<dbReference type="InterPro" id="IPR036922">
    <property type="entry name" value="Rieske_2Fe-2S_sf"/>
</dbReference>
<keyword evidence="9" id="KW-0472">Membrane</keyword>
<dbReference type="Pfam" id="PF00355">
    <property type="entry name" value="Rieske"/>
    <property type="match status" value="1"/>
</dbReference>
<dbReference type="SUPFAM" id="SSF50022">
    <property type="entry name" value="ISP domain"/>
    <property type="match status" value="1"/>
</dbReference>
<feature type="region of interest" description="Disordered" evidence="10">
    <location>
        <begin position="337"/>
        <end position="362"/>
    </location>
</feature>
<keyword evidence="3" id="KW-0001">2Fe-2S</keyword>
<sequence>MTTVDNTTPALRRAWHPVAMAHEVGDAPHQVWLLGEPWVVVRLDGGLRAFVDRCPHRLAPLSLGSVDADGGSLRCGYHGWTFAADGGCTAIPALGPDATLPPRARLEPAWGVEEAHGLVWLAPEEPLAPLVQMPEWAAEGFDCFWNEPRTTPVSAVQLVDNFLDASHFPFVHADTFGVDEAALVVNEPVERDGWTVRTTFDTWYRNFDDPLVATGEHPEVQPQRLLKEGRAGCAVYLRLGFPVTGASFSILFACQPETATRTRIYKLMARDDLGGDAARIEATIADELVILEEDLRILERYERMEIHLDTTELHTRGDRLSVAWRRLLGELVGAAAPDADGTAVGEPTRPRHPEREPAGPRA</sequence>
<dbReference type="EMBL" id="CP116942">
    <property type="protein sequence ID" value="WCO67672.1"/>
    <property type="molecule type" value="Genomic_DNA"/>
</dbReference>
<protein>
    <submittedName>
        <fullName evidence="12">Aromatic ring-hydroxylating dioxygenase subunit alpha</fullName>
    </submittedName>
</protein>
<keyword evidence="8" id="KW-0411">Iron-sulfur</keyword>
<evidence type="ECO:0000256" key="4">
    <source>
        <dbReference type="ARBA" id="ARBA00022723"/>
    </source>
</evidence>
<dbReference type="InterPro" id="IPR050584">
    <property type="entry name" value="Cholesterol_7-desaturase"/>
</dbReference>
<keyword evidence="7" id="KW-0408">Iron</keyword>
<dbReference type="GO" id="GO:0004497">
    <property type="term" value="F:monooxygenase activity"/>
    <property type="evidence" value="ECO:0007669"/>
    <property type="project" value="UniProtKB-ARBA"/>
</dbReference>
<dbReference type="PANTHER" id="PTHR21266:SF32">
    <property type="entry name" value="CHOLESTEROL 7-DESATURASE NVD"/>
    <property type="match status" value="1"/>
</dbReference>
<dbReference type="GO" id="GO:0016705">
    <property type="term" value="F:oxidoreductase activity, acting on paired donors, with incorporation or reduction of molecular oxygen"/>
    <property type="evidence" value="ECO:0007669"/>
    <property type="project" value="UniProtKB-ARBA"/>
</dbReference>
<keyword evidence="13" id="KW-1185">Reference proteome</keyword>
<dbReference type="GO" id="GO:0016020">
    <property type="term" value="C:membrane"/>
    <property type="evidence" value="ECO:0007669"/>
    <property type="project" value="UniProtKB-SubCell"/>
</dbReference>
<dbReference type="PANTHER" id="PTHR21266">
    <property type="entry name" value="IRON-SULFUR DOMAIN CONTAINING PROTEIN"/>
    <property type="match status" value="1"/>
</dbReference>
<dbReference type="InterPro" id="IPR017941">
    <property type="entry name" value="Rieske_2Fe-2S"/>
</dbReference>
<evidence type="ECO:0000313" key="12">
    <source>
        <dbReference type="EMBL" id="WCO67672.1"/>
    </source>
</evidence>
<feature type="domain" description="Rieske" evidence="11">
    <location>
        <begin position="15"/>
        <end position="121"/>
    </location>
</feature>
<proteinExistence type="predicted"/>
<dbReference type="AlphaFoldDB" id="A0AAF0BUB5"/>
<evidence type="ECO:0000256" key="7">
    <source>
        <dbReference type="ARBA" id="ARBA00023004"/>
    </source>
</evidence>
<evidence type="ECO:0000256" key="9">
    <source>
        <dbReference type="ARBA" id="ARBA00023136"/>
    </source>
</evidence>
<dbReference type="KEGG" id="ima:PO878_02910"/>
<dbReference type="Proteomes" id="UP001216390">
    <property type="component" value="Chromosome"/>
</dbReference>
<keyword evidence="4" id="KW-0479">Metal-binding</keyword>
<name>A0AAF0BUB5_9ACTN</name>
<dbReference type="Pfam" id="PF19112">
    <property type="entry name" value="VanA_C"/>
    <property type="match status" value="1"/>
</dbReference>
<evidence type="ECO:0000313" key="13">
    <source>
        <dbReference type="Proteomes" id="UP001216390"/>
    </source>
</evidence>
<accession>A0AAF0BUB5</accession>
<dbReference type="CDD" id="cd03469">
    <property type="entry name" value="Rieske_RO_Alpha_N"/>
    <property type="match status" value="1"/>
</dbReference>
<evidence type="ECO:0000259" key="11">
    <source>
        <dbReference type="PROSITE" id="PS51296"/>
    </source>
</evidence>
<dbReference type="InterPro" id="IPR044043">
    <property type="entry name" value="VanA_C_cat"/>
</dbReference>
<evidence type="ECO:0000256" key="1">
    <source>
        <dbReference type="ARBA" id="ARBA00004370"/>
    </source>
</evidence>
<organism evidence="12 13">
    <name type="scientific">Iamia majanohamensis</name>
    <dbReference type="NCBI Taxonomy" id="467976"/>
    <lineage>
        <taxon>Bacteria</taxon>
        <taxon>Bacillati</taxon>
        <taxon>Actinomycetota</taxon>
        <taxon>Acidimicrobiia</taxon>
        <taxon>Acidimicrobiales</taxon>
        <taxon>Iamiaceae</taxon>
        <taxon>Iamia</taxon>
    </lineage>
</organism>
<dbReference type="Gene3D" id="2.102.10.10">
    <property type="entry name" value="Rieske [2Fe-2S] iron-sulphur domain"/>
    <property type="match status" value="1"/>
</dbReference>
<reference evidence="12" key="1">
    <citation type="submission" date="2023-01" db="EMBL/GenBank/DDBJ databases">
        <title>The diversity of Class Acidimicrobiia in South China Sea sediment environments and the proposal of Iamia marina sp. nov., a novel species of the genus Iamia.</title>
        <authorList>
            <person name="He Y."/>
            <person name="Tian X."/>
        </authorList>
    </citation>
    <scope>NUCLEOTIDE SEQUENCE</scope>
    <source>
        <strain evidence="12">DSM 19957</strain>
    </source>
</reference>
<dbReference type="Gene3D" id="3.90.380.10">
    <property type="entry name" value="Naphthalene 1,2-dioxygenase Alpha Subunit, Chain A, domain 1"/>
    <property type="match status" value="1"/>
</dbReference>
<dbReference type="GO" id="GO:0051537">
    <property type="term" value="F:2 iron, 2 sulfur cluster binding"/>
    <property type="evidence" value="ECO:0007669"/>
    <property type="project" value="UniProtKB-KW"/>
</dbReference>
<keyword evidence="2" id="KW-0812">Transmembrane</keyword>
<evidence type="ECO:0000256" key="2">
    <source>
        <dbReference type="ARBA" id="ARBA00022692"/>
    </source>
</evidence>
<comment type="subcellular location">
    <subcellularLocation>
        <location evidence="1">Membrane</location>
    </subcellularLocation>
</comment>
<feature type="compositionally biased region" description="Basic and acidic residues" evidence="10">
    <location>
        <begin position="348"/>
        <end position="362"/>
    </location>
</feature>
<evidence type="ECO:0000256" key="3">
    <source>
        <dbReference type="ARBA" id="ARBA00022714"/>
    </source>
</evidence>
<evidence type="ECO:0000256" key="6">
    <source>
        <dbReference type="ARBA" id="ARBA00023002"/>
    </source>
</evidence>
<dbReference type="PROSITE" id="PS51296">
    <property type="entry name" value="RIESKE"/>
    <property type="match status" value="1"/>
</dbReference>
<gene>
    <name evidence="12" type="ORF">PO878_02910</name>
</gene>
<dbReference type="SUPFAM" id="SSF55961">
    <property type="entry name" value="Bet v1-like"/>
    <property type="match status" value="1"/>
</dbReference>
<evidence type="ECO:0000256" key="10">
    <source>
        <dbReference type="SAM" id="MobiDB-lite"/>
    </source>
</evidence>
<evidence type="ECO:0000256" key="8">
    <source>
        <dbReference type="ARBA" id="ARBA00023014"/>
    </source>
</evidence>
<keyword evidence="5" id="KW-1133">Transmembrane helix</keyword>